<evidence type="ECO:0000313" key="1">
    <source>
        <dbReference type="EMBL" id="AAX67136.1"/>
    </source>
</evidence>
<dbReference type="EMBL" id="AE017220">
    <property type="protein sequence ID" value="AAX67136.1"/>
    <property type="molecule type" value="Genomic_DNA"/>
</dbReference>
<evidence type="ECO:0000313" key="2">
    <source>
        <dbReference type="Proteomes" id="UP000000538"/>
    </source>
</evidence>
<reference evidence="1 2" key="1">
    <citation type="journal article" date="2005" name="Nucleic Acids Res.">
        <title>The genome sequence of Salmonella enterica serovar Choleraesuis, a highly invasive and resistant zoonotic pathogen.</title>
        <authorList>
            <person name="Chiu C.H."/>
            <person name="Tang P."/>
            <person name="Chu C."/>
            <person name="Hu S."/>
            <person name="Bao Q."/>
            <person name="Yu J."/>
            <person name="Chou Y.Y."/>
            <person name="Wang H.S."/>
            <person name="Lee Y.S."/>
        </authorList>
    </citation>
    <scope>NUCLEOTIDE SEQUENCE [LARGE SCALE GENOMIC DNA]</scope>
    <source>
        <strain evidence="1 2">SC-B67</strain>
    </source>
</reference>
<dbReference type="AlphaFoldDB" id="Q57JH6"/>
<gene>
    <name evidence="1" type="ordered locus">SCH_3230</name>
</gene>
<dbReference type="HOGENOM" id="CLU_2261806_0_0_6"/>
<accession>Q57JH6</accession>
<organism evidence="1 2">
    <name type="scientific">Salmonella choleraesuis (strain SC-B67)</name>
    <dbReference type="NCBI Taxonomy" id="321314"/>
    <lineage>
        <taxon>Bacteria</taxon>
        <taxon>Pseudomonadati</taxon>
        <taxon>Pseudomonadota</taxon>
        <taxon>Gammaproteobacteria</taxon>
        <taxon>Enterobacterales</taxon>
        <taxon>Enterobacteriaceae</taxon>
        <taxon>Salmonella</taxon>
    </lineage>
</organism>
<protein>
    <submittedName>
        <fullName evidence="1">Uncharacterized protein</fullName>
    </submittedName>
</protein>
<proteinExistence type="predicted"/>
<sequence>MYLPKEFFSNPATKDIIFTVYLKKNSKGKWLRGPDLNRRPSGYEPDELPGCSTPRLKRGKFYSFWVKNANTAGIWYRGRDVKSAHSIVTRHELCQPYSQYADE</sequence>
<dbReference type="KEGG" id="sec:SCH_3230"/>
<name>Q57JH6_SALCH</name>
<dbReference type="Proteomes" id="UP000000538">
    <property type="component" value="Chromosome"/>
</dbReference>